<keyword evidence="3 10" id="KW-0963">Cytoplasm</keyword>
<dbReference type="GO" id="GO:0005737">
    <property type="term" value="C:cytoplasm"/>
    <property type="evidence" value="ECO:0007669"/>
    <property type="project" value="UniProtKB-SubCell"/>
</dbReference>
<evidence type="ECO:0000256" key="4">
    <source>
        <dbReference type="ARBA" id="ARBA00022552"/>
    </source>
</evidence>
<evidence type="ECO:0000313" key="12">
    <source>
        <dbReference type="EMBL" id="TGK14671.1"/>
    </source>
</evidence>
<dbReference type="RefSeq" id="WP_135814666.1">
    <property type="nucleotide sequence ID" value="NZ_RQEV01000018.1"/>
</dbReference>
<sequence>MNLLLLTPEERIRDSEYSVRDRQRVDHILNVLKKREGDSVRAGILNESLGSFRIIAVREREIEGRYRRILFASPRNPKLALFSALQRPPTVEKILQLAGTWGISEIGFFNSELSRKEYLTSPIWRTENLRTELRLGMEQGRCVFEPTIHLFFSPPQSGKKPVLKNDWKAELSSFPGRLFYLDRKGESLAARTEFENENAACGFLLGPEPGWSPREKEEFRGIGALPVRLSRSVLRSEQALAFLLAQQEDILERKRIRK</sequence>
<accession>A0A4R9GKH4</accession>
<evidence type="ECO:0000256" key="1">
    <source>
        <dbReference type="ARBA" id="ARBA00004496"/>
    </source>
</evidence>
<dbReference type="GO" id="GO:0070475">
    <property type="term" value="P:rRNA base methylation"/>
    <property type="evidence" value="ECO:0007669"/>
    <property type="project" value="TreeGrafter"/>
</dbReference>
<dbReference type="Proteomes" id="UP000297855">
    <property type="component" value="Unassembled WGS sequence"/>
</dbReference>
<keyword evidence="7 10" id="KW-0949">S-adenosyl-L-methionine</keyword>
<evidence type="ECO:0000256" key="9">
    <source>
        <dbReference type="ARBA" id="ARBA00047944"/>
    </source>
</evidence>
<gene>
    <name evidence="12" type="ORF">EHO61_16475</name>
</gene>
<dbReference type="AlphaFoldDB" id="A0A4R9GKH4"/>
<dbReference type="InterPro" id="IPR006700">
    <property type="entry name" value="RsmE"/>
</dbReference>
<proteinExistence type="inferred from homology"/>
<evidence type="ECO:0000313" key="13">
    <source>
        <dbReference type="Proteomes" id="UP000297855"/>
    </source>
</evidence>
<evidence type="ECO:0000256" key="5">
    <source>
        <dbReference type="ARBA" id="ARBA00022603"/>
    </source>
</evidence>
<dbReference type="NCBIfam" id="TIGR00046">
    <property type="entry name" value="RsmE family RNA methyltransferase"/>
    <property type="match status" value="1"/>
</dbReference>
<comment type="caution">
    <text evidence="12">The sequence shown here is derived from an EMBL/GenBank/DDBJ whole genome shotgun (WGS) entry which is preliminary data.</text>
</comment>
<protein>
    <recommendedName>
        <fullName evidence="10">Ribosomal RNA small subunit methyltransferase E</fullName>
        <ecNumber evidence="10">2.1.1.193</ecNumber>
    </recommendedName>
</protein>
<evidence type="ECO:0000256" key="3">
    <source>
        <dbReference type="ARBA" id="ARBA00022490"/>
    </source>
</evidence>
<dbReference type="InterPro" id="IPR029028">
    <property type="entry name" value="Alpha/beta_knot_MTases"/>
</dbReference>
<dbReference type="EC" id="2.1.1.193" evidence="10"/>
<dbReference type="PANTHER" id="PTHR30027">
    <property type="entry name" value="RIBOSOMAL RNA SMALL SUBUNIT METHYLTRANSFERASE E"/>
    <property type="match status" value="1"/>
</dbReference>
<dbReference type="Pfam" id="PF04452">
    <property type="entry name" value="Methyltrans_RNA"/>
    <property type="match status" value="1"/>
</dbReference>
<dbReference type="CDD" id="cd18084">
    <property type="entry name" value="RsmE-like"/>
    <property type="match status" value="1"/>
</dbReference>
<keyword evidence="13" id="KW-1185">Reference proteome</keyword>
<evidence type="ECO:0000256" key="6">
    <source>
        <dbReference type="ARBA" id="ARBA00022679"/>
    </source>
</evidence>
<keyword evidence="4 10" id="KW-0698">rRNA processing</keyword>
<dbReference type="PANTHER" id="PTHR30027:SF3">
    <property type="entry name" value="16S RRNA (URACIL(1498)-N(3))-METHYLTRANSFERASE"/>
    <property type="match status" value="1"/>
</dbReference>
<evidence type="ECO:0000256" key="10">
    <source>
        <dbReference type="PIRNR" id="PIRNR015601"/>
    </source>
</evidence>
<name>A0A4R9GKH4_9LEPT</name>
<comment type="catalytic activity">
    <reaction evidence="9 10">
        <text>uridine(1498) in 16S rRNA + S-adenosyl-L-methionine = N(3)-methyluridine(1498) in 16S rRNA + S-adenosyl-L-homocysteine + H(+)</text>
        <dbReference type="Rhea" id="RHEA:42920"/>
        <dbReference type="Rhea" id="RHEA-COMP:10283"/>
        <dbReference type="Rhea" id="RHEA-COMP:10284"/>
        <dbReference type="ChEBI" id="CHEBI:15378"/>
        <dbReference type="ChEBI" id="CHEBI:57856"/>
        <dbReference type="ChEBI" id="CHEBI:59789"/>
        <dbReference type="ChEBI" id="CHEBI:65315"/>
        <dbReference type="ChEBI" id="CHEBI:74502"/>
        <dbReference type="EC" id="2.1.1.193"/>
    </reaction>
</comment>
<comment type="function">
    <text evidence="8 10">Specifically methylates the N3 position of the uracil ring of uridine 1498 (m3U1498) in 16S rRNA. Acts on the fully assembled 30S ribosomal subunit.</text>
</comment>
<keyword evidence="5 10" id="KW-0489">Methyltransferase</keyword>
<keyword evidence="6 10" id="KW-0808">Transferase</keyword>
<dbReference type="Gene3D" id="3.40.1280.10">
    <property type="match status" value="1"/>
</dbReference>
<reference evidence="12" key="1">
    <citation type="journal article" date="2019" name="PLoS Negl. Trop. Dis.">
        <title>Revisiting the worldwide diversity of Leptospira species in the environment.</title>
        <authorList>
            <person name="Vincent A.T."/>
            <person name="Schiettekatte O."/>
            <person name="Bourhy P."/>
            <person name="Veyrier F.J."/>
            <person name="Picardeau M."/>
        </authorList>
    </citation>
    <scope>NUCLEOTIDE SEQUENCE [LARGE SCALE GENOMIC DNA]</scope>
    <source>
        <strain evidence="12">SCS5</strain>
    </source>
</reference>
<dbReference type="SUPFAM" id="SSF75217">
    <property type="entry name" value="alpha/beta knot"/>
    <property type="match status" value="1"/>
</dbReference>
<comment type="subcellular location">
    <subcellularLocation>
        <location evidence="1 10">Cytoplasm</location>
    </subcellularLocation>
</comment>
<evidence type="ECO:0000256" key="7">
    <source>
        <dbReference type="ARBA" id="ARBA00022691"/>
    </source>
</evidence>
<dbReference type="EMBL" id="RQEV01000018">
    <property type="protein sequence ID" value="TGK14671.1"/>
    <property type="molecule type" value="Genomic_DNA"/>
</dbReference>
<evidence type="ECO:0000259" key="11">
    <source>
        <dbReference type="Pfam" id="PF04452"/>
    </source>
</evidence>
<dbReference type="GO" id="GO:0070042">
    <property type="term" value="F:rRNA (uridine-N3-)-methyltransferase activity"/>
    <property type="evidence" value="ECO:0007669"/>
    <property type="project" value="TreeGrafter"/>
</dbReference>
<dbReference type="OrthoDB" id="344692at2"/>
<dbReference type="PIRSF" id="PIRSF015601">
    <property type="entry name" value="MTase_slr0722"/>
    <property type="match status" value="1"/>
</dbReference>
<organism evidence="12 13">
    <name type="scientific">Leptospira fluminis</name>
    <dbReference type="NCBI Taxonomy" id="2484979"/>
    <lineage>
        <taxon>Bacteria</taxon>
        <taxon>Pseudomonadati</taxon>
        <taxon>Spirochaetota</taxon>
        <taxon>Spirochaetia</taxon>
        <taxon>Leptospirales</taxon>
        <taxon>Leptospiraceae</taxon>
        <taxon>Leptospira</taxon>
    </lineage>
</organism>
<feature type="domain" description="Ribosomal RNA small subunit methyltransferase E methyltransferase" evidence="11">
    <location>
        <begin position="76"/>
        <end position="245"/>
    </location>
</feature>
<dbReference type="InterPro" id="IPR029026">
    <property type="entry name" value="tRNA_m1G_MTases_N"/>
</dbReference>
<dbReference type="InterPro" id="IPR046886">
    <property type="entry name" value="RsmE_MTase_dom"/>
</dbReference>
<evidence type="ECO:0000256" key="2">
    <source>
        <dbReference type="ARBA" id="ARBA00005528"/>
    </source>
</evidence>
<evidence type="ECO:0000256" key="8">
    <source>
        <dbReference type="ARBA" id="ARBA00025699"/>
    </source>
</evidence>
<comment type="similarity">
    <text evidence="2 10">Belongs to the RNA methyltransferase RsmE family.</text>
</comment>